<dbReference type="InterPro" id="IPR010982">
    <property type="entry name" value="Lambda_DNA-bd_dom_sf"/>
</dbReference>
<accession>B9TQS8</accession>
<dbReference type="InParanoid" id="B9TQS8"/>
<organism evidence="2 3">
    <name type="scientific">Ricinus communis</name>
    <name type="common">Castor bean</name>
    <dbReference type="NCBI Taxonomy" id="3988"/>
    <lineage>
        <taxon>Eukaryota</taxon>
        <taxon>Viridiplantae</taxon>
        <taxon>Streptophyta</taxon>
        <taxon>Embryophyta</taxon>
        <taxon>Tracheophyta</taxon>
        <taxon>Spermatophyta</taxon>
        <taxon>Magnoliopsida</taxon>
        <taxon>eudicotyledons</taxon>
        <taxon>Gunneridae</taxon>
        <taxon>Pentapetalae</taxon>
        <taxon>rosids</taxon>
        <taxon>fabids</taxon>
        <taxon>Malpighiales</taxon>
        <taxon>Euphorbiaceae</taxon>
        <taxon>Acalyphoideae</taxon>
        <taxon>Acalypheae</taxon>
        <taxon>Ricinus</taxon>
    </lineage>
</organism>
<dbReference type="Gene3D" id="1.10.260.40">
    <property type="entry name" value="lambda repressor-like DNA-binding domains"/>
    <property type="match status" value="1"/>
</dbReference>
<name>B9TQS8_RICCO</name>
<dbReference type="InterPro" id="IPR001387">
    <property type="entry name" value="Cro/C1-type_HTH"/>
</dbReference>
<protein>
    <recommendedName>
        <fullName evidence="1">HTH cro/C1-type domain-containing protein</fullName>
    </recommendedName>
</protein>
<dbReference type="EMBL" id="EQ999260">
    <property type="protein sequence ID" value="EEF21786.1"/>
    <property type="molecule type" value="Genomic_DNA"/>
</dbReference>
<feature type="domain" description="HTH cro/C1-type" evidence="1">
    <location>
        <begin position="30"/>
        <end position="70"/>
    </location>
</feature>
<dbReference type="SUPFAM" id="SSF47413">
    <property type="entry name" value="lambda repressor-like DNA-binding domains"/>
    <property type="match status" value="1"/>
</dbReference>
<sequence>MSARLTGRAPAHCLLDAVIALRQLKNDAHLSRLSLLAPSSISKIRRGHASVTAEVLLRLHEAFDIPIAELKRLLARQSMLDARAGAALAGGAD</sequence>
<dbReference type="AlphaFoldDB" id="B9TQS8"/>
<evidence type="ECO:0000313" key="3">
    <source>
        <dbReference type="Proteomes" id="UP000008311"/>
    </source>
</evidence>
<dbReference type="Pfam" id="PF01381">
    <property type="entry name" value="HTH_3"/>
    <property type="match status" value="1"/>
</dbReference>
<keyword evidence="3" id="KW-1185">Reference proteome</keyword>
<dbReference type="Proteomes" id="UP000008311">
    <property type="component" value="Unassembled WGS sequence"/>
</dbReference>
<dbReference type="PROSITE" id="PS50943">
    <property type="entry name" value="HTH_CROC1"/>
    <property type="match status" value="1"/>
</dbReference>
<gene>
    <name evidence="2" type="ORF">RCOM_1987710</name>
</gene>
<dbReference type="GO" id="GO:0003677">
    <property type="term" value="F:DNA binding"/>
    <property type="evidence" value="ECO:0007669"/>
    <property type="project" value="InterPro"/>
</dbReference>
<reference evidence="3" key="1">
    <citation type="journal article" date="2010" name="Nat. Biotechnol.">
        <title>Draft genome sequence of the oilseed species Ricinus communis.</title>
        <authorList>
            <person name="Chan A.P."/>
            <person name="Crabtree J."/>
            <person name="Zhao Q."/>
            <person name="Lorenzi H."/>
            <person name="Orvis J."/>
            <person name="Puiu D."/>
            <person name="Melake-Berhan A."/>
            <person name="Jones K.M."/>
            <person name="Redman J."/>
            <person name="Chen G."/>
            <person name="Cahoon E.B."/>
            <person name="Gedil M."/>
            <person name="Stanke M."/>
            <person name="Haas B.J."/>
            <person name="Wortman J.R."/>
            <person name="Fraser-Liggett C.M."/>
            <person name="Ravel J."/>
            <person name="Rabinowicz P.D."/>
        </authorList>
    </citation>
    <scope>NUCLEOTIDE SEQUENCE [LARGE SCALE GENOMIC DNA]</scope>
    <source>
        <strain evidence="3">cv. Hale</strain>
    </source>
</reference>
<evidence type="ECO:0000313" key="2">
    <source>
        <dbReference type="EMBL" id="EEF21786.1"/>
    </source>
</evidence>
<proteinExistence type="predicted"/>
<evidence type="ECO:0000259" key="1">
    <source>
        <dbReference type="PROSITE" id="PS50943"/>
    </source>
</evidence>